<dbReference type="AlphaFoldDB" id="A0A1L9WQL1"/>
<evidence type="ECO:0000256" key="3">
    <source>
        <dbReference type="ARBA" id="ARBA00022989"/>
    </source>
</evidence>
<dbReference type="EMBL" id="KV878980">
    <property type="protein sequence ID" value="OJJ98430.1"/>
    <property type="molecule type" value="Genomic_DNA"/>
</dbReference>
<evidence type="ECO:0000313" key="10">
    <source>
        <dbReference type="Proteomes" id="UP000184546"/>
    </source>
</evidence>
<comment type="similarity">
    <text evidence="5">Belongs to the SAT4 family.</text>
</comment>
<reference evidence="10" key="1">
    <citation type="journal article" date="2017" name="Genome Biol.">
        <title>Comparative genomics reveals high biological diversity and specific adaptations in the industrially and medically important fungal genus Aspergillus.</title>
        <authorList>
            <person name="de Vries R.P."/>
            <person name="Riley R."/>
            <person name="Wiebenga A."/>
            <person name="Aguilar-Osorio G."/>
            <person name="Amillis S."/>
            <person name="Uchima C.A."/>
            <person name="Anderluh G."/>
            <person name="Asadollahi M."/>
            <person name="Askin M."/>
            <person name="Barry K."/>
            <person name="Battaglia E."/>
            <person name="Bayram O."/>
            <person name="Benocci T."/>
            <person name="Braus-Stromeyer S.A."/>
            <person name="Caldana C."/>
            <person name="Canovas D."/>
            <person name="Cerqueira G.C."/>
            <person name="Chen F."/>
            <person name="Chen W."/>
            <person name="Choi C."/>
            <person name="Clum A."/>
            <person name="Dos Santos R.A."/>
            <person name="Damasio A.R."/>
            <person name="Diallinas G."/>
            <person name="Emri T."/>
            <person name="Fekete E."/>
            <person name="Flipphi M."/>
            <person name="Freyberg S."/>
            <person name="Gallo A."/>
            <person name="Gournas C."/>
            <person name="Habgood R."/>
            <person name="Hainaut M."/>
            <person name="Harispe M.L."/>
            <person name="Henrissat B."/>
            <person name="Hilden K.S."/>
            <person name="Hope R."/>
            <person name="Hossain A."/>
            <person name="Karabika E."/>
            <person name="Karaffa L."/>
            <person name="Karanyi Z."/>
            <person name="Krasevec N."/>
            <person name="Kuo A."/>
            <person name="Kusch H."/>
            <person name="LaButti K."/>
            <person name="Lagendijk E.L."/>
            <person name="Lapidus A."/>
            <person name="Levasseur A."/>
            <person name="Lindquist E."/>
            <person name="Lipzen A."/>
            <person name="Logrieco A.F."/>
            <person name="MacCabe A."/>
            <person name="Maekelae M.R."/>
            <person name="Malavazi I."/>
            <person name="Melin P."/>
            <person name="Meyer V."/>
            <person name="Mielnichuk N."/>
            <person name="Miskei M."/>
            <person name="Molnar A.P."/>
            <person name="Mule G."/>
            <person name="Ngan C.Y."/>
            <person name="Orejas M."/>
            <person name="Orosz E."/>
            <person name="Ouedraogo J.P."/>
            <person name="Overkamp K.M."/>
            <person name="Park H.-S."/>
            <person name="Perrone G."/>
            <person name="Piumi F."/>
            <person name="Punt P.J."/>
            <person name="Ram A.F."/>
            <person name="Ramon A."/>
            <person name="Rauscher S."/>
            <person name="Record E."/>
            <person name="Riano-Pachon D.M."/>
            <person name="Robert V."/>
            <person name="Roehrig J."/>
            <person name="Ruller R."/>
            <person name="Salamov A."/>
            <person name="Salih N.S."/>
            <person name="Samson R.A."/>
            <person name="Sandor E."/>
            <person name="Sanguinetti M."/>
            <person name="Schuetze T."/>
            <person name="Sepcic K."/>
            <person name="Shelest E."/>
            <person name="Sherlock G."/>
            <person name="Sophianopoulou V."/>
            <person name="Squina F.M."/>
            <person name="Sun H."/>
            <person name="Susca A."/>
            <person name="Todd R.B."/>
            <person name="Tsang A."/>
            <person name="Unkles S.E."/>
            <person name="van de Wiele N."/>
            <person name="van Rossen-Uffink D."/>
            <person name="Oliveira J.V."/>
            <person name="Vesth T.C."/>
            <person name="Visser J."/>
            <person name="Yu J.-H."/>
            <person name="Zhou M."/>
            <person name="Andersen M.R."/>
            <person name="Archer D.B."/>
            <person name="Baker S.E."/>
            <person name="Benoit I."/>
            <person name="Brakhage A.A."/>
            <person name="Braus G.H."/>
            <person name="Fischer R."/>
            <person name="Frisvad J.C."/>
            <person name="Goldman G.H."/>
            <person name="Houbraken J."/>
            <person name="Oakley B."/>
            <person name="Pocsi I."/>
            <person name="Scazzocchio C."/>
            <person name="Seiboth B."/>
            <person name="vanKuyk P.A."/>
            <person name="Wortman J."/>
            <person name="Dyer P.S."/>
            <person name="Grigoriev I.V."/>
        </authorList>
    </citation>
    <scope>NUCLEOTIDE SEQUENCE [LARGE SCALE GENOMIC DNA]</scope>
    <source>
        <strain evidence="10">ATCC 16872 / CBS 172.66 / WB 5094</strain>
    </source>
</reference>
<feature type="compositionally biased region" description="Low complexity" evidence="6">
    <location>
        <begin position="280"/>
        <end position="290"/>
    </location>
</feature>
<dbReference type="InterPro" id="IPR049326">
    <property type="entry name" value="Rhodopsin_dom_fungi"/>
</dbReference>
<protein>
    <recommendedName>
        <fullName evidence="8">Rhodopsin domain-containing protein</fullName>
    </recommendedName>
</protein>
<dbReference type="InterPro" id="IPR052337">
    <property type="entry name" value="SAT4-like"/>
</dbReference>
<comment type="subcellular location">
    <subcellularLocation>
        <location evidence="1">Membrane</location>
        <topology evidence="1">Multi-pass membrane protein</topology>
    </subcellularLocation>
</comment>
<keyword evidence="4 7" id="KW-0472">Membrane</keyword>
<feature type="region of interest" description="Disordered" evidence="6">
    <location>
        <begin position="276"/>
        <end position="298"/>
    </location>
</feature>
<dbReference type="OrthoDB" id="10017208at2759"/>
<organism evidence="9 10">
    <name type="scientific">Aspergillus aculeatus (strain ATCC 16872 / CBS 172.66 / WB 5094)</name>
    <dbReference type="NCBI Taxonomy" id="690307"/>
    <lineage>
        <taxon>Eukaryota</taxon>
        <taxon>Fungi</taxon>
        <taxon>Dikarya</taxon>
        <taxon>Ascomycota</taxon>
        <taxon>Pezizomycotina</taxon>
        <taxon>Eurotiomycetes</taxon>
        <taxon>Eurotiomycetidae</taxon>
        <taxon>Eurotiales</taxon>
        <taxon>Aspergillaceae</taxon>
        <taxon>Aspergillus</taxon>
        <taxon>Aspergillus subgen. Circumdati</taxon>
    </lineage>
</organism>
<evidence type="ECO:0000256" key="7">
    <source>
        <dbReference type="SAM" id="Phobius"/>
    </source>
</evidence>
<accession>A0A1L9WQL1</accession>
<dbReference type="RefSeq" id="XP_020054770.1">
    <property type="nucleotide sequence ID" value="XM_020201516.1"/>
</dbReference>
<gene>
    <name evidence="9" type="ORF">ASPACDRAFT_44937</name>
</gene>
<dbReference type="GeneID" id="30975330"/>
<dbReference type="Proteomes" id="UP000184546">
    <property type="component" value="Unassembled WGS sequence"/>
</dbReference>
<feature type="transmembrane region" description="Helical" evidence="7">
    <location>
        <begin position="6"/>
        <end position="31"/>
    </location>
</feature>
<dbReference type="PANTHER" id="PTHR33048">
    <property type="entry name" value="PTH11-LIKE INTEGRAL MEMBRANE PROTEIN (AFU_ORTHOLOGUE AFUA_5G11245)"/>
    <property type="match status" value="1"/>
</dbReference>
<evidence type="ECO:0000256" key="1">
    <source>
        <dbReference type="ARBA" id="ARBA00004141"/>
    </source>
</evidence>
<name>A0A1L9WQL1_ASPA1</name>
<keyword evidence="3 7" id="KW-1133">Transmembrane helix</keyword>
<evidence type="ECO:0000256" key="6">
    <source>
        <dbReference type="SAM" id="MobiDB-lite"/>
    </source>
</evidence>
<evidence type="ECO:0000259" key="8">
    <source>
        <dbReference type="Pfam" id="PF20684"/>
    </source>
</evidence>
<sequence length="342" mass="37100">MTLPVGAMQLAVVSFIVGPMAIIAVALRLWSRYLQGRNLASNDYLALVALVLAESALSVFLAAGFAAGLGVHLDELLATAPRKFALHMKLFVPAQLLWAAANSCVKASILYLYIDLFPNKVFCRLCYGTLFITAAYFAMVLIEAFALCKPVQYNWDKSIEGHCTGENIAYLVAGIVNLTIDTFIVILPMPLVFNLQLILSKKIAVSAMFSLGALICVISLLRVVWLWTWNLADLTYTVTPGAIYSVLEPTLGVVNACLPTIKPAITELFGAGTLQGTKDSSNSGGNYSSRSSRKLNGKMKGNLTREFERLDDELALHEVHINSHSNIGLISDDHKSSSPTSP</sequence>
<evidence type="ECO:0000256" key="5">
    <source>
        <dbReference type="ARBA" id="ARBA00038359"/>
    </source>
</evidence>
<dbReference type="OMA" id="LDASDYC"/>
<feature type="transmembrane region" description="Helical" evidence="7">
    <location>
        <begin position="167"/>
        <end position="193"/>
    </location>
</feature>
<dbReference type="STRING" id="690307.A0A1L9WQL1"/>
<proteinExistence type="inferred from homology"/>
<feature type="domain" description="Rhodopsin" evidence="8">
    <location>
        <begin position="27"/>
        <end position="265"/>
    </location>
</feature>
<dbReference type="Pfam" id="PF20684">
    <property type="entry name" value="Fung_rhodopsin"/>
    <property type="match status" value="1"/>
</dbReference>
<keyword evidence="2 7" id="KW-0812">Transmembrane</keyword>
<dbReference type="GO" id="GO:0016020">
    <property type="term" value="C:membrane"/>
    <property type="evidence" value="ECO:0007669"/>
    <property type="project" value="UniProtKB-SubCell"/>
</dbReference>
<feature type="transmembrane region" description="Helical" evidence="7">
    <location>
        <begin position="125"/>
        <end position="147"/>
    </location>
</feature>
<feature type="transmembrane region" description="Helical" evidence="7">
    <location>
        <begin position="43"/>
        <end position="70"/>
    </location>
</feature>
<dbReference type="PANTHER" id="PTHR33048:SF57">
    <property type="entry name" value="INTEGRAL MEMBRANE PROTEIN-RELATED"/>
    <property type="match status" value="1"/>
</dbReference>
<evidence type="ECO:0000256" key="4">
    <source>
        <dbReference type="ARBA" id="ARBA00023136"/>
    </source>
</evidence>
<dbReference type="VEuPathDB" id="FungiDB:ASPACDRAFT_44937"/>
<keyword evidence="10" id="KW-1185">Reference proteome</keyword>
<evidence type="ECO:0000313" key="9">
    <source>
        <dbReference type="EMBL" id="OJJ98430.1"/>
    </source>
</evidence>
<feature type="transmembrane region" description="Helical" evidence="7">
    <location>
        <begin position="205"/>
        <end position="227"/>
    </location>
</feature>
<evidence type="ECO:0000256" key="2">
    <source>
        <dbReference type="ARBA" id="ARBA00022692"/>
    </source>
</evidence>